<keyword evidence="1" id="KW-1133">Transmembrane helix</keyword>
<name>X1K8N0_9ZZZZ</name>
<proteinExistence type="predicted"/>
<organism evidence="2">
    <name type="scientific">marine sediment metagenome</name>
    <dbReference type="NCBI Taxonomy" id="412755"/>
    <lineage>
        <taxon>unclassified sequences</taxon>
        <taxon>metagenomes</taxon>
        <taxon>ecological metagenomes</taxon>
    </lineage>
</organism>
<reference evidence="2" key="1">
    <citation type="journal article" date="2014" name="Front. Microbiol.">
        <title>High frequency of phylogenetically diverse reductive dehalogenase-homologous genes in deep subseafloor sedimentary metagenomes.</title>
        <authorList>
            <person name="Kawai M."/>
            <person name="Futagami T."/>
            <person name="Toyoda A."/>
            <person name="Takaki Y."/>
            <person name="Nishi S."/>
            <person name="Hori S."/>
            <person name="Arai W."/>
            <person name="Tsubouchi T."/>
            <person name="Morono Y."/>
            <person name="Uchiyama I."/>
            <person name="Ito T."/>
            <person name="Fujiyama A."/>
            <person name="Inagaki F."/>
            <person name="Takami H."/>
        </authorList>
    </citation>
    <scope>NUCLEOTIDE SEQUENCE</scope>
    <source>
        <strain evidence="2">Expedition CK06-06</strain>
    </source>
</reference>
<keyword evidence="1" id="KW-0472">Membrane</keyword>
<keyword evidence="1" id="KW-0812">Transmembrane</keyword>
<sequence length="48" mass="5126">MTILAAAGFWGVIETIKMKRWLQAAAMATIIAAVAFLSSLPGPFVMET</sequence>
<protein>
    <submittedName>
        <fullName evidence="2">Uncharacterized protein</fullName>
    </submittedName>
</protein>
<dbReference type="AlphaFoldDB" id="X1K8N0"/>
<feature type="transmembrane region" description="Helical" evidence="1">
    <location>
        <begin position="21"/>
        <end position="40"/>
    </location>
</feature>
<comment type="caution">
    <text evidence="2">The sequence shown here is derived from an EMBL/GenBank/DDBJ whole genome shotgun (WGS) entry which is preliminary data.</text>
</comment>
<dbReference type="EMBL" id="BARV01009706">
    <property type="protein sequence ID" value="GAI03387.1"/>
    <property type="molecule type" value="Genomic_DNA"/>
</dbReference>
<feature type="non-terminal residue" evidence="2">
    <location>
        <position position="48"/>
    </location>
</feature>
<evidence type="ECO:0000313" key="2">
    <source>
        <dbReference type="EMBL" id="GAI03387.1"/>
    </source>
</evidence>
<evidence type="ECO:0000256" key="1">
    <source>
        <dbReference type="SAM" id="Phobius"/>
    </source>
</evidence>
<gene>
    <name evidence="2" type="ORF">S06H3_19048</name>
</gene>
<accession>X1K8N0</accession>